<evidence type="ECO:0000256" key="1">
    <source>
        <dbReference type="SAM" id="MobiDB-lite"/>
    </source>
</evidence>
<organism evidence="2 3">
    <name type="scientific">Hibiscus sabdariffa</name>
    <name type="common">roselle</name>
    <dbReference type="NCBI Taxonomy" id="183260"/>
    <lineage>
        <taxon>Eukaryota</taxon>
        <taxon>Viridiplantae</taxon>
        <taxon>Streptophyta</taxon>
        <taxon>Embryophyta</taxon>
        <taxon>Tracheophyta</taxon>
        <taxon>Spermatophyta</taxon>
        <taxon>Magnoliopsida</taxon>
        <taxon>eudicotyledons</taxon>
        <taxon>Gunneridae</taxon>
        <taxon>Pentapetalae</taxon>
        <taxon>rosids</taxon>
        <taxon>malvids</taxon>
        <taxon>Malvales</taxon>
        <taxon>Malvaceae</taxon>
        <taxon>Malvoideae</taxon>
        <taxon>Hibiscus</taxon>
    </lineage>
</organism>
<dbReference type="EMBL" id="JBBPBN010000013">
    <property type="protein sequence ID" value="KAK9026206.1"/>
    <property type="molecule type" value="Genomic_DNA"/>
</dbReference>
<comment type="caution">
    <text evidence="2">The sequence shown here is derived from an EMBL/GenBank/DDBJ whole genome shotgun (WGS) entry which is preliminary data.</text>
</comment>
<proteinExistence type="predicted"/>
<reference evidence="2 3" key="1">
    <citation type="journal article" date="2024" name="G3 (Bethesda)">
        <title>Genome assembly of Hibiscus sabdariffa L. provides insights into metabolisms of medicinal natural products.</title>
        <authorList>
            <person name="Kim T."/>
        </authorList>
    </citation>
    <scope>NUCLEOTIDE SEQUENCE [LARGE SCALE GENOMIC DNA]</scope>
    <source>
        <strain evidence="2">TK-2024</strain>
        <tissue evidence="2">Old leaves</tissue>
    </source>
</reference>
<protein>
    <submittedName>
        <fullName evidence="2">Uncharacterized protein</fullName>
    </submittedName>
</protein>
<gene>
    <name evidence="2" type="ORF">V6N11_039051</name>
</gene>
<keyword evidence="3" id="KW-1185">Reference proteome</keyword>
<feature type="region of interest" description="Disordered" evidence="1">
    <location>
        <begin position="1"/>
        <end position="57"/>
    </location>
</feature>
<evidence type="ECO:0000313" key="2">
    <source>
        <dbReference type="EMBL" id="KAK9026206.1"/>
    </source>
</evidence>
<evidence type="ECO:0000313" key="3">
    <source>
        <dbReference type="Proteomes" id="UP001396334"/>
    </source>
</evidence>
<dbReference type="Proteomes" id="UP001396334">
    <property type="component" value="Unassembled WGS sequence"/>
</dbReference>
<name>A0ABR2SLS7_9ROSI</name>
<sequence length="115" mass="12164">MSAVSLQVNGDGSPKLRLYADTGGQPPDNILHIPFPPTLERPASPSPLEGQSVAKKVRNDEDLNSVYAGDIMDMEAELGDDVTVKKADLCATKALNSDSASNYTDVMDGKARDGS</sequence>
<feature type="compositionally biased region" description="Polar residues" evidence="1">
    <location>
        <begin position="1"/>
        <end position="10"/>
    </location>
</feature>
<accession>A0ABR2SLS7</accession>